<organism evidence="1 2">
    <name type="scientific">Sutterella massiliensis</name>
    <dbReference type="NCBI Taxonomy" id="1816689"/>
    <lineage>
        <taxon>Bacteria</taxon>
        <taxon>Pseudomonadati</taxon>
        <taxon>Pseudomonadota</taxon>
        <taxon>Betaproteobacteria</taxon>
        <taxon>Burkholderiales</taxon>
        <taxon>Sutterellaceae</taxon>
        <taxon>Sutterella</taxon>
    </lineage>
</organism>
<name>A0ABS2DV45_9BURK</name>
<sequence>SLYEEELIFRILAPQAIIRAELDYAAYDDQMQIWIGPQGRETKVYQGPKATFPYDDRGRRVEGVPCELNTHWIWDPTRTGMGCTEKDCAYVQDSLKPVNISSYIQAAGKDGLVRFFLRDAIGGKGEAYARMRIYYKPNKTIYEEEWTPAECVEALNAVTDGMADGTSVCTKMPTLDVGGRCTTMDGVIVCPEDMVTPPNSDINPLCQEMKLTTDYDFYKGEMDCWIDPNGNRQCPDNVGGNLDDCKLYEEDPKCTFIKSECVDGAAGASGTCYVTEMTYDCGEDVLVSDTESETNYQCPGDIACMGNECIDT</sequence>
<feature type="non-terminal residue" evidence="1">
    <location>
        <position position="1"/>
    </location>
</feature>
<evidence type="ECO:0000313" key="1">
    <source>
        <dbReference type="EMBL" id="MBM6705133.1"/>
    </source>
</evidence>
<proteinExistence type="predicted"/>
<comment type="caution">
    <text evidence="1">The sequence shown here is derived from an EMBL/GenBank/DDBJ whole genome shotgun (WGS) entry which is preliminary data.</text>
</comment>
<protein>
    <submittedName>
        <fullName evidence="1">Conjugal transfer protein TraN</fullName>
    </submittedName>
</protein>
<feature type="non-terminal residue" evidence="1">
    <location>
        <position position="312"/>
    </location>
</feature>
<accession>A0ABS2DV45</accession>
<keyword evidence="2" id="KW-1185">Reference proteome</keyword>
<dbReference type="EMBL" id="JACJJC010000138">
    <property type="protein sequence ID" value="MBM6705133.1"/>
    <property type="molecule type" value="Genomic_DNA"/>
</dbReference>
<reference evidence="1 2" key="1">
    <citation type="journal article" date="2021" name="Sci. Rep.">
        <title>The distribution of antibiotic resistance genes in chicken gut microbiota commensals.</title>
        <authorList>
            <person name="Juricova H."/>
            <person name="Matiasovicova J."/>
            <person name="Kubasova T."/>
            <person name="Cejkova D."/>
            <person name="Rychlik I."/>
        </authorList>
    </citation>
    <scope>NUCLEOTIDE SEQUENCE [LARGE SCALE GENOMIC DNA]</scope>
    <source>
        <strain evidence="1 2">An829</strain>
    </source>
</reference>
<dbReference type="Proteomes" id="UP000715095">
    <property type="component" value="Unassembled WGS sequence"/>
</dbReference>
<gene>
    <name evidence="1" type="ORF">H6A60_11725</name>
</gene>
<evidence type="ECO:0000313" key="2">
    <source>
        <dbReference type="Proteomes" id="UP000715095"/>
    </source>
</evidence>